<dbReference type="Proteomes" id="UP000037274">
    <property type="component" value="Unassembled WGS sequence"/>
</dbReference>
<name>A0ABR5HSD8_STRLW</name>
<protein>
    <submittedName>
        <fullName evidence="1">Uncharacterized protein</fullName>
    </submittedName>
</protein>
<organism evidence="1 2">
    <name type="scientific">Streptomyces leeuwenhoekii</name>
    <dbReference type="NCBI Taxonomy" id="1437453"/>
    <lineage>
        <taxon>Bacteria</taxon>
        <taxon>Bacillati</taxon>
        <taxon>Actinomycetota</taxon>
        <taxon>Actinomycetes</taxon>
        <taxon>Kitasatosporales</taxon>
        <taxon>Streptomycetaceae</taxon>
        <taxon>Streptomyces</taxon>
    </lineage>
</organism>
<evidence type="ECO:0000313" key="1">
    <source>
        <dbReference type="EMBL" id="KMS68717.1"/>
    </source>
</evidence>
<keyword evidence="2" id="KW-1185">Reference proteome</keyword>
<proteinExistence type="predicted"/>
<comment type="caution">
    <text evidence="1">The sequence shown here is derived from an EMBL/GenBank/DDBJ whole genome shotgun (WGS) entry which is preliminary data.</text>
</comment>
<dbReference type="EMBL" id="LFEH01000158">
    <property type="protein sequence ID" value="KMS68717.1"/>
    <property type="molecule type" value="Genomic_DNA"/>
</dbReference>
<sequence>MPRVIATSTAYTVSESTTMSAGLMRSTSASSARYFSVSTVTSRTSRMTATQFFHFDCVVADRYASSSHRVGFSPRACGPSGT</sequence>
<dbReference type="RefSeq" id="WP_048574257.1">
    <property type="nucleotide sequence ID" value="NZ_LFEH01000158.1"/>
</dbReference>
<evidence type="ECO:0000313" key="2">
    <source>
        <dbReference type="Proteomes" id="UP000037274"/>
    </source>
</evidence>
<gene>
    <name evidence="1" type="ORF">ACH49_26970</name>
</gene>
<reference evidence="1 2" key="1">
    <citation type="submission" date="2015-06" db="EMBL/GenBank/DDBJ databases">
        <title>Draft genome sequence of Streptomyces leeuwenhoekii C58, which produces the novel lasso peptide, chaxapeptin.</title>
        <authorList>
            <person name="Yi Y."/>
            <person name="Hai D."/>
            <person name="Jaspars M."/>
            <person name="Sheng H."/>
            <person name="Rateb M.E."/>
            <person name="Bull A."/>
            <person name="Goodfellow M."/>
            <person name="Asenjo J.A."/>
            <person name="Ebel R."/>
        </authorList>
    </citation>
    <scope>NUCLEOTIDE SEQUENCE [LARGE SCALE GENOMIC DNA]</scope>
    <source>
        <strain evidence="1 2">C58</strain>
    </source>
</reference>
<accession>A0ABR5HSD8</accession>